<evidence type="ECO:0000313" key="3">
    <source>
        <dbReference type="Proteomes" id="UP000250088"/>
    </source>
</evidence>
<feature type="transmembrane region" description="Helical" evidence="1">
    <location>
        <begin position="108"/>
        <end position="128"/>
    </location>
</feature>
<keyword evidence="1" id="KW-1133">Transmembrane helix</keyword>
<protein>
    <submittedName>
        <fullName evidence="2">Uncharacterized protein</fullName>
    </submittedName>
</protein>
<organism evidence="2 3">
    <name type="scientific">Natrarchaeobaculum aegyptiacum</name>
    <dbReference type="NCBI Taxonomy" id="745377"/>
    <lineage>
        <taxon>Archaea</taxon>
        <taxon>Methanobacteriati</taxon>
        <taxon>Methanobacteriota</taxon>
        <taxon>Stenosarchaea group</taxon>
        <taxon>Halobacteria</taxon>
        <taxon>Halobacteriales</taxon>
        <taxon>Natrialbaceae</taxon>
        <taxon>Natrarchaeobaculum</taxon>
    </lineage>
</organism>
<evidence type="ECO:0000256" key="1">
    <source>
        <dbReference type="SAM" id="Phobius"/>
    </source>
</evidence>
<keyword evidence="1" id="KW-0812">Transmembrane</keyword>
<feature type="transmembrane region" description="Helical" evidence="1">
    <location>
        <begin position="53"/>
        <end position="73"/>
    </location>
</feature>
<dbReference type="AlphaFoldDB" id="A0A2Z2HNM6"/>
<evidence type="ECO:0000313" key="2">
    <source>
        <dbReference type="EMBL" id="ARS88556.1"/>
    </source>
</evidence>
<dbReference type="OrthoDB" id="203414at2157"/>
<gene>
    <name evidence="2" type="ORF">B1756_01475</name>
</gene>
<sequence length="216" mass="22816">MSVIRQPGVLGRTTRRRVVGVTGALATATIETVAVGLWFLLVVESRSTTTALAGLTILFLGSTLRTGLFFVLVDDLVDLLQPRRIGAALALTAGWLGWLFVAESIGGTVGIVVATVVLAPALVVQLFAERRACRVGCRPASNSVLPLVLPALLLAVGASSLLASAWLTDWSIVTPPLGLEGTAIALRIEAIQVGLLVFGLFAFLAHQRRFQRVIDP</sequence>
<feature type="transmembrane region" description="Helical" evidence="1">
    <location>
        <begin position="140"/>
        <end position="164"/>
    </location>
</feature>
<feature type="transmembrane region" description="Helical" evidence="1">
    <location>
        <begin position="21"/>
        <end position="41"/>
    </location>
</feature>
<dbReference type="RefSeq" id="WP_086886938.1">
    <property type="nucleotide sequence ID" value="NZ_CP019893.1"/>
</dbReference>
<dbReference type="Proteomes" id="UP000250088">
    <property type="component" value="Chromosome"/>
</dbReference>
<reference evidence="3" key="1">
    <citation type="submission" date="2017-02" db="EMBL/GenBank/DDBJ databases">
        <title>Natronthermophilus aegyptiacus gen. nov.,sp. nov., an aerobic, extremely halophilic alkalithermophilic archaeon isolated from the athalassohaline Wadi An Natrun, Egypt.</title>
        <authorList>
            <person name="Zhao B."/>
        </authorList>
    </citation>
    <scope>NUCLEOTIDE SEQUENCE [LARGE SCALE GENOMIC DNA]</scope>
    <source>
        <strain evidence="3">JW/NM-HA 15</strain>
    </source>
</reference>
<feature type="transmembrane region" description="Helical" evidence="1">
    <location>
        <begin position="85"/>
        <end position="102"/>
    </location>
</feature>
<keyword evidence="3" id="KW-1185">Reference proteome</keyword>
<proteinExistence type="predicted"/>
<feature type="transmembrane region" description="Helical" evidence="1">
    <location>
        <begin position="184"/>
        <end position="205"/>
    </location>
</feature>
<name>A0A2Z2HNM6_9EURY</name>
<accession>A0A2Z2HNM6</accession>
<dbReference type="KEGG" id="naj:B1756_01475"/>
<dbReference type="EMBL" id="CP019893">
    <property type="protein sequence ID" value="ARS88556.1"/>
    <property type="molecule type" value="Genomic_DNA"/>
</dbReference>
<dbReference type="GeneID" id="32892707"/>
<keyword evidence="1" id="KW-0472">Membrane</keyword>